<comment type="cofactor">
    <cofactor evidence="2">
        <name>Zn(2+)</name>
        <dbReference type="ChEBI" id="CHEBI:29105"/>
    </cofactor>
</comment>
<keyword evidence="8" id="KW-0560">Oxidoreductase</keyword>
<dbReference type="InterPro" id="IPR014784">
    <property type="entry name" value="Cu2_ascorb_mOase-like_C"/>
</dbReference>
<evidence type="ECO:0000313" key="24">
    <source>
        <dbReference type="Proteomes" id="UP000050640"/>
    </source>
</evidence>
<feature type="repeat" description="NHL" evidence="18">
    <location>
        <begin position="563"/>
        <end position="594"/>
    </location>
</feature>
<keyword evidence="5 16" id="KW-0479">Metal-binding</keyword>
<feature type="region of interest" description="Disordered" evidence="19">
    <location>
        <begin position="770"/>
        <end position="796"/>
    </location>
</feature>
<feature type="domain" description="Copper type II ascorbate-dependent monooxygenase C-terminal" evidence="23">
    <location>
        <begin position="176"/>
        <end position="304"/>
    </location>
</feature>
<keyword evidence="13" id="KW-0456">Lyase</keyword>
<comment type="similarity">
    <text evidence="4">In the N-terminal section; belongs to the copper type II ascorbate-dependent monooxygenase family.</text>
</comment>
<dbReference type="GO" id="GO:0004504">
    <property type="term" value="F:peptidylglycine monooxygenase activity"/>
    <property type="evidence" value="ECO:0007669"/>
    <property type="project" value="UniProtKB-EC"/>
</dbReference>
<dbReference type="Gene3D" id="2.60.120.310">
    <property type="entry name" value="Copper type II, ascorbate-dependent monooxygenase, N-terminal domain"/>
    <property type="match status" value="1"/>
</dbReference>
<proteinExistence type="inferred from homology"/>
<reference evidence="25" key="1">
    <citation type="submission" date="2017-02" db="UniProtKB">
        <authorList>
            <consortium name="WormBaseParasite"/>
        </authorList>
    </citation>
    <scope>IDENTIFICATION</scope>
</reference>
<keyword evidence="6 21" id="KW-0732">Signal</keyword>
<evidence type="ECO:0000256" key="15">
    <source>
        <dbReference type="ARBA" id="ARBA00048431"/>
    </source>
</evidence>
<feature type="compositionally biased region" description="Acidic residues" evidence="19">
    <location>
        <begin position="774"/>
        <end position="785"/>
    </location>
</feature>
<keyword evidence="20" id="KW-0472">Membrane</keyword>
<evidence type="ECO:0000256" key="20">
    <source>
        <dbReference type="SAM" id="Phobius"/>
    </source>
</evidence>
<dbReference type="InterPro" id="IPR024548">
    <property type="entry name" value="Cu2_monoox_C"/>
</dbReference>
<feature type="binding site" evidence="16">
    <location>
        <position position="83"/>
    </location>
    <ligand>
        <name>Cu(2+)</name>
        <dbReference type="ChEBI" id="CHEBI:29036"/>
        <label>1</label>
        <note>catalytic</note>
    </ligand>
</feature>
<evidence type="ECO:0000256" key="21">
    <source>
        <dbReference type="SAM" id="SignalP"/>
    </source>
</evidence>
<evidence type="ECO:0000256" key="6">
    <source>
        <dbReference type="ARBA" id="ARBA00022729"/>
    </source>
</evidence>
<feature type="binding site" evidence="16">
    <location>
        <position position="84"/>
    </location>
    <ligand>
        <name>Cu(2+)</name>
        <dbReference type="ChEBI" id="CHEBI:29036"/>
        <label>1</label>
        <note>catalytic</note>
    </ligand>
</feature>
<evidence type="ECO:0000256" key="16">
    <source>
        <dbReference type="PIRSR" id="PIRSR600720-2"/>
    </source>
</evidence>
<evidence type="ECO:0000256" key="12">
    <source>
        <dbReference type="ARBA" id="ARBA00023180"/>
    </source>
</evidence>
<dbReference type="InterPro" id="IPR001258">
    <property type="entry name" value="NHL_repeat"/>
</dbReference>
<keyword evidence="9 16" id="KW-0186">Copper</keyword>
<dbReference type="InterPro" id="IPR036939">
    <property type="entry name" value="Cu2_ascorb_mOase_N_sf"/>
</dbReference>
<dbReference type="PROSITE" id="PS51125">
    <property type="entry name" value="NHL"/>
    <property type="match status" value="3"/>
</dbReference>
<dbReference type="CDD" id="cd14958">
    <property type="entry name" value="NHL_PAL_like"/>
    <property type="match status" value="1"/>
</dbReference>
<feature type="repeat" description="NHL" evidence="18">
    <location>
        <begin position="498"/>
        <end position="537"/>
    </location>
</feature>
<comment type="cofactor">
    <cofactor evidence="16">
        <name>Cu(2+)</name>
        <dbReference type="ChEBI" id="CHEBI:29036"/>
    </cofactor>
    <text evidence="16">Binds 2 Cu(2+) ions per subunit.</text>
</comment>
<evidence type="ECO:0000256" key="1">
    <source>
        <dbReference type="ARBA" id="ARBA00000686"/>
    </source>
</evidence>
<dbReference type="Proteomes" id="UP000050640">
    <property type="component" value="Unplaced"/>
</dbReference>
<keyword evidence="20" id="KW-1133">Transmembrane helix</keyword>
<feature type="chain" id="PRO_5006447749" evidence="21">
    <location>
        <begin position="20"/>
        <end position="796"/>
    </location>
</feature>
<dbReference type="GO" id="GO:0005507">
    <property type="term" value="F:copper ion binding"/>
    <property type="evidence" value="ECO:0007669"/>
    <property type="project" value="InterPro"/>
</dbReference>
<evidence type="ECO:0000256" key="3">
    <source>
        <dbReference type="ARBA" id="ARBA00006026"/>
    </source>
</evidence>
<evidence type="ECO:0000256" key="14">
    <source>
        <dbReference type="ARBA" id="ARBA00023268"/>
    </source>
</evidence>
<feature type="binding site" evidence="16">
    <location>
        <position position="216"/>
    </location>
    <ligand>
        <name>Cu(2+)</name>
        <dbReference type="ChEBI" id="CHEBI:29036"/>
        <label>1</label>
        <note>catalytic</note>
    </ligand>
</feature>
<feature type="transmembrane region" description="Helical" evidence="20">
    <location>
        <begin position="725"/>
        <end position="746"/>
    </location>
</feature>
<dbReference type="AlphaFoldDB" id="A0A0R3RRY3"/>
<feature type="disulfide bond" evidence="17">
    <location>
        <begin position="90"/>
        <end position="106"/>
    </location>
</feature>
<dbReference type="GO" id="GO:0006518">
    <property type="term" value="P:peptide metabolic process"/>
    <property type="evidence" value="ECO:0007669"/>
    <property type="project" value="InterPro"/>
</dbReference>
<feature type="binding site" evidence="16">
    <location>
        <position position="288"/>
    </location>
    <ligand>
        <name>Cu(2+)</name>
        <dbReference type="ChEBI" id="CHEBI:29036"/>
        <label>1</label>
        <note>catalytic</note>
    </ligand>
</feature>
<evidence type="ECO:0000256" key="2">
    <source>
        <dbReference type="ARBA" id="ARBA00001947"/>
    </source>
</evidence>
<evidence type="ECO:0000256" key="17">
    <source>
        <dbReference type="PIRSR" id="PIRSR600720-3"/>
    </source>
</evidence>
<dbReference type="Gene3D" id="2.120.10.30">
    <property type="entry name" value="TolB, C-terminal domain"/>
    <property type="match status" value="1"/>
</dbReference>
<evidence type="ECO:0000256" key="19">
    <source>
        <dbReference type="SAM" id="MobiDB-lite"/>
    </source>
</evidence>
<evidence type="ECO:0000256" key="5">
    <source>
        <dbReference type="ARBA" id="ARBA00022723"/>
    </source>
</evidence>
<accession>A0A0R3RRY3</accession>
<dbReference type="Pfam" id="PF01436">
    <property type="entry name" value="NHL"/>
    <property type="match status" value="3"/>
</dbReference>
<dbReference type="Pfam" id="PF01082">
    <property type="entry name" value="Cu2_monooxygen"/>
    <property type="match status" value="1"/>
</dbReference>
<evidence type="ECO:0000256" key="7">
    <source>
        <dbReference type="ARBA" id="ARBA00022737"/>
    </source>
</evidence>
<evidence type="ECO:0000256" key="8">
    <source>
        <dbReference type="ARBA" id="ARBA00023002"/>
    </source>
</evidence>
<keyword evidence="24" id="KW-1185">Reference proteome</keyword>
<name>A0A0R3RRY3_9BILA</name>
<dbReference type="PRINTS" id="PR00790">
    <property type="entry name" value="PAMONOXGNASE"/>
</dbReference>
<feature type="signal peptide" evidence="21">
    <location>
        <begin position="1"/>
        <end position="19"/>
    </location>
</feature>
<dbReference type="InterPro" id="IPR014783">
    <property type="entry name" value="Cu2_ascorb_mOase_CS-2"/>
</dbReference>
<dbReference type="SUPFAM" id="SSF101898">
    <property type="entry name" value="NHL repeat"/>
    <property type="match status" value="1"/>
</dbReference>
<sequence length="796" mass="90757">MKVVLLLLSVSSLPVTIHCFSVPRHPQHVKEVTIQVNGYTPTVRQLEMYFLIFQNDDYIAVSIPIEPGYIVRFEPLADADRVHHILLYGCTYPAWSRSFWKGFSICRGYSHILYAWARNAPDFRLPQEVAFSVGHDFDSIKYLVMQVHYAHRFIGKVFDYSGITLHMIDERPRNLAAVLLFMSGTLIQPGFSHFQTNMSCLYNSDTPIHPFAFRTHTHNMGRVVSAFYKHSDKWIMIGKRNPQWPQLFQPIKTNLTILNDDLMAATCVYDSSMKKSVVRMGSTGEDEMCNFYMMFYWDATSPDPFPDGAVCTGQDRQNLVNKEYPVEGTVPLQPHPDWEHRAHQGRSFGVIEGMITTSVDGIKLGQVAALSFDSFGNLIILHRGSRVWDSMSFDLRNNFREKRPIMEDVILVTYSNEPNGTLSLRDKYGHAKFYMPHGLTVDQQNDYYTTDVGSHQVIKWSLSHGYVRSYFLNHVKEKCNMVWRSSLSQVFALGEKFVPGNDEKHFCKPAGIAVTMDGSIFVADGYCNNRIMKFDRNGQFLTQWGESSYNSMNGITNLHLGIFSLPHDIVANDDGSLLYVTDRENARIQIFRSDGQAVGQIVNPANSTAFENIYSADYHNGALYFIPGRQQNGLPIRIFNAHVEAARVQYSFEPTNPFNRPHMIRVSNDGRCIYIGELGQDGGRILQYVINHDWDHPCPKFCIAGNDISSSSLLSNFAVDRSSQFSIPATFLVVFVAVSALFFFAYRRRKFVLIGKQYSVLNRAGFKPLRTDDSETSNDDSDDDFICSRQKSNDRF</sequence>
<keyword evidence="20" id="KW-0812">Transmembrane</keyword>
<keyword evidence="10" id="KW-0503">Monooxygenase</keyword>
<protein>
    <submittedName>
        <fullName evidence="25">Peptidylglycine monooxygenase</fullName>
    </submittedName>
</protein>
<comment type="catalytic activity">
    <reaction evidence="15">
        <text>a [peptide]-C-terminal glycine + 2 L-ascorbate + O2 = a [peptide]-C-terminal (2S)-2-hydroxyglycine + 2 monodehydro-L-ascorbate radical + H2O</text>
        <dbReference type="Rhea" id="RHEA:21452"/>
        <dbReference type="Rhea" id="RHEA-COMP:13486"/>
        <dbReference type="Rhea" id="RHEA-COMP:15321"/>
        <dbReference type="ChEBI" id="CHEBI:15377"/>
        <dbReference type="ChEBI" id="CHEBI:15379"/>
        <dbReference type="ChEBI" id="CHEBI:38290"/>
        <dbReference type="ChEBI" id="CHEBI:59513"/>
        <dbReference type="ChEBI" id="CHEBI:137000"/>
        <dbReference type="ChEBI" id="CHEBI:142768"/>
        <dbReference type="EC" id="1.14.17.3"/>
    </reaction>
</comment>
<evidence type="ECO:0000256" key="9">
    <source>
        <dbReference type="ARBA" id="ARBA00023008"/>
    </source>
</evidence>
<evidence type="ECO:0000259" key="23">
    <source>
        <dbReference type="Pfam" id="PF03712"/>
    </source>
</evidence>
<evidence type="ECO:0000259" key="22">
    <source>
        <dbReference type="Pfam" id="PF01082"/>
    </source>
</evidence>
<dbReference type="GO" id="GO:0005576">
    <property type="term" value="C:extracellular region"/>
    <property type="evidence" value="ECO:0007669"/>
    <property type="project" value="TreeGrafter"/>
</dbReference>
<dbReference type="Pfam" id="PF03712">
    <property type="entry name" value="Cu2_monoox_C"/>
    <property type="match status" value="1"/>
</dbReference>
<feature type="domain" description="Copper type II ascorbate-dependent monooxygenase N-terminal" evidence="22">
    <location>
        <begin position="68"/>
        <end position="151"/>
    </location>
</feature>
<feature type="repeat" description="NHL" evidence="18">
    <location>
        <begin position="426"/>
        <end position="463"/>
    </location>
</feature>
<dbReference type="InterPro" id="IPR000323">
    <property type="entry name" value="Cu2_ascorb_mOase_N"/>
</dbReference>
<evidence type="ECO:0000256" key="11">
    <source>
        <dbReference type="ARBA" id="ARBA00023157"/>
    </source>
</evidence>
<dbReference type="PANTHER" id="PTHR10680:SF14">
    <property type="entry name" value="PEPTIDYL-GLYCINE ALPHA-AMIDATING MONOOXYGENASE"/>
    <property type="match status" value="1"/>
</dbReference>
<comment type="similarity">
    <text evidence="3">In the C-terminal section; belongs to the peptidyl-alpha-hydroxyglycine alpha-amidating lyase family.</text>
</comment>
<evidence type="ECO:0000313" key="25">
    <source>
        <dbReference type="WBParaSite" id="EEL_0000453601-mRNA-1"/>
    </source>
</evidence>
<comment type="catalytic activity">
    <reaction evidence="1">
        <text>a [peptide]-C-terminal (2S)-2-hydroxyglycine = a [peptide]-C-terminal amide + glyoxylate</text>
        <dbReference type="Rhea" id="RHEA:20924"/>
        <dbReference type="Rhea" id="RHEA-COMP:13485"/>
        <dbReference type="Rhea" id="RHEA-COMP:15321"/>
        <dbReference type="ChEBI" id="CHEBI:36655"/>
        <dbReference type="ChEBI" id="CHEBI:137001"/>
        <dbReference type="ChEBI" id="CHEBI:142768"/>
        <dbReference type="EC" id="4.3.2.5"/>
    </reaction>
</comment>
<dbReference type="PROSITE" id="PS00085">
    <property type="entry name" value="CU2_MONOOXYGENASE_2"/>
    <property type="match status" value="1"/>
</dbReference>
<dbReference type="InterPro" id="IPR011042">
    <property type="entry name" value="6-blade_b-propeller_TolB-like"/>
</dbReference>
<dbReference type="Gene3D" id="2.60.120.230">
    <property type="match status" value="1"/>
</dbReference>
<evidence type="ECO:0000256" key="4">
    <source>
        <dbReference type="ARBA" id="ARBA00010263"/>
    </source>
</evidence>
<dbReference type="InterPro" id="IPR008977">
    <property type="entry name" value="PHM/PNGase_F_dom_sf"/>
</dbReference>
<evidence type="ECO:0000256" key="13">
    <source>
        <dbReference type="ARBA" id="ARBA00023239"/>
    </source>
</evidence>
<dbReference type="SUPFAM" id="SSF49742">
    <property type="entry name" value="PHM/PNGase F"/>
    <property type="match status" value="2"/>
</dbReference>
<evidence type="ECO:0000256" key="18">
    <source>
        <dbReference type="PROSITE-ProRule" id="PRU00504"/>
    </source>
</evidence>
<evidence type="ECO:0000256" key="10">
    <source>
        <dbReference type="ARBA" id="ARBA00023033"/>
    </source>
</evidence>
<dbReference type="WBParaSite" id="EEL_0000453601-mRNA-1">
    <property type="protein sequence ID" value="EEL_0000453601-mRNA-1"/>
    <property type="gene ID" value="EEL_0000453601"/>
</dbReference>
<feature type="disulfide bond" evidence="17">
    <location>
        <begin position="267"/>
        <end position="289"/>
    </location>
</feature>
<keyword evidence="7" id="KW-0677">Repeat</keyword>
<dbReference type="InterPro" id="IPR000720">
    <property type="entry name" value="PHM/PAL"/>
</dbReference>
<dbReference type="GO" id="GO:0004598">
    <property type="term" value="F:peptidylamidoglycolate lyase activity"/>
    <property type="evidence" value="ECO:0007669"/>
    <property type="project" value="UniProtKB-EC"/>
</dbReference>
<keyword evidence="14" id="KW-0511">Multifunctional enzyme</keyword>
<dbReference type="GO" id="GO:0016020">
    <property type="term" value="C:membrane"/>
    <property type="evidence" value="ECO:0007669"/>
    <property type="project" value="InterPro"/>
</dbReference>
<keyword evidence="12" id="KW-0325">Glycoprotein</keyword>
<feature type="binding site" evidence="16">
    <location>
        <position position="148"/>
    </location>
    <ligand>
        <name>Cu(2+)</name>
        <dbReference type="ChEBI" id="CHEBI:29036"/>
        <label>1</label>
        <note>catalytic</note>
    </ligand>
</feature>
<keyword evidence="11 17" id="KW-1015">Disulfide bond</keyword>
<organism evidence="24 25">
    <name type="scientific">Elaeophora elaphi</name>
    <dbReference type="NCBI Taxonomy" id="1147741"/>
    <lineage>
        <taxon>Eukaryota</taxon>
        <taxon>Metazoa</taxon>
        <taxon>Ecdysozoa</taxon>
        <taxon>Nematoda</taxon>
        <taxon>Chromadorea</taxon>
        <taxon>Rhabditida</taxon>
        <taxon>Spirurina</taxon>
        <taxon>Spiruromorpha</taxon>
        <taxon>Filarioidea</taxon>
        <taxon>Onchocercidae</taxon>
        <taxon>Elaeophora</taxon>
    </lineage>
</organism>
<feature type="binding site" evidence="16">
    <location>
        <position position="218"/>
    </location>
    <ligand>
        <name>Cu(2+)</name>
        <dbReference type="ChEBI" id="CHEBI:29036"/>
        <label>1</label>
        <note>catalytic</note>
    </ligand>
</feature>
<dbReference type="PANTHER" id="PTHR10680">
    <property type="entry name" value="PEPTIDYL-GLYCINE ALPHA-AMIDATING MONOOXYGENASE"/>
    <property type="match status" value="1"/>
</dbReference>